<dbReference type="Proteomes" id="UP000601736">
    <property type="component" value="Unassembled WGS sequence"/>
</dbReference>
<evidence type="ECO:0000313" key="6">
    <source>
        <dbReference type="Proteomes" id="UP000199561"/>
    </source>
</evidence>
<dbReference type="InterPro" id="IPR025433">
    <property type="entry name" value="DUF4168"/>
</dbReference>
<keyword evidence="6" id="KW-1185">Reference proteome</keyword>
<name>A0A1I4RG79_9PROT</name>
<feature type="signal peptide" evidence="2">
    <location>
        <begin position="1"/>
        <end position="23"/>
    </location>
</feature>
<evidence type="ECO:0000313" key="4">
    <source>
        <dbReference type="EMBL" id="CAE6499090.1"/>
    </source>
</evidence>
<dbReference type="RefSeq" id="WP_177182330.1">
    <property type="nucleotide sequence ID" value="NZ_CAJNAP010000009.1"/>
</dbReference>
<reference evidence="4" key="2">
    <citation type="submission" date="2021-02" db="EMBL/GenBank/DDBJ databases">
        <authorList>
            <person name="Han P."/>
        </authorList>
    </citation>
    <scope>NUCLEOTIDE SEQUENCE</scope>
    <source>
        <strain evidence="4">Nitrosomonas nitrosa 18-3D</strain>
    </source>
</reference>
<evidence type="ECO:0000313" key="5">
    <source>
        <dbReference type="EMBL" id="SFM51056.1"/>
    </source>
</evidence>
<accession>A0A1I4RG79</accession>
<evidence type="ECO:0000256" key="1">
    <source>
        <dbReference type="SAM" id="MobiDB-lite"/>
    </source>
</evidence>
<dbReference type="STRING" id="52442.SAMN05421880_11911"/>
<evidence type="ECO:0000259" key="3">
    <source>
        <dbReference type="Pfam" id="PF13767"/>
    </source>
</evidence>
<feature type="chain" id="PRO_5033743377" description="DUF4168 domain-containing protein" evidence="2">
    <location>
        <begin position="24"/>
        <end position="139"/>
    </location>
</feature>
<dbReference type="EMBL" id="FOUF01000019">
    <property type="protein sequence ID" value="SFM51056.1"/>
    <property type="molecule type" value="Genomic_DNA"/>
</dbReference>
<gene>
    <name evidence="4" type="ORF">NMYAN_170040</name>
    <name evidence="5" type="ORF">SAMN05421880_11911</name>
</gene>
<sequence>MKTLMVSIVIFVASMGLISGTNAQQSYGQEGAMPPAQQNNYGADGAMPPAQHPNPANFSEADLQKFAAAQKEVEVIRRNYTTRLENAGNPDKALELQQEASEVMVDAVKKQGLEIDTYNNIARAMGSNPDLRRKLEAMQ</sequence>
<proteinExistence type="predicted"/>
<dbReference type="AlphaFoldDB" id="A0A1I4RG79"/>
<feature type="region of interest" description="Disordered" evidence="1">
    <location>
        <begin position="27"/>
        <end position="58"/>
    </location>
</feature>
<keyword evidence="2" id="KW-0732">Signal</keyword>
<reference evidence="5 6" key="1">
    <citation type="submission" date="2016-10" db="EMBL/GenBank/DDBJ databases">
        <authorList>
            <person name="de Groot N.N."/>
        </authorList>
    </citation>
    <scope>NUCLEOTIDE SEQUENCE [LARGE SCALE GENOMIC DNA]</scope>
    <source>
        <strain evidence="5 6">Nm146</strain>
    </source>
</reference>
<dbReference type="Pfam" id="PF13767">
    <property type="entry name" value="DUF4168"/>
    <property type="match status" value="1"/>
</dbReference>
<protein>
    <recommendedName>
        <fullName evidence="3">DUF4168 domain-containing protein</fullName>
    </recommendedName>
</protein>
<dbReference type="Proteomes" id="UP000199561">
    <property type="component" value="Unassembled WGS sequence"/>
</dbReference>
<feature type="domain" description="DUF4168" evidence="3">
    <location>
        <begin position="59"/>
        <end position="134"/>
    </location>
</feature>
<organism evidence="5 6">
    <name type="scientific">Nitrosomonas nitrosa</name>
    <dbReference type="NCBI Taxonomy" id="52442"/>
    <lineage>
        <taxon>Bacteria</taxon>
        <taxon>Pseudomonadati</taxon>
        <taxon>Pseudomonadota</taxon>
        <taxon>Betaproteobacteria</taxon>
        <taxon>Nitrosomonadales</taxon>
        <taxon>Nitrosomonadaceae</taxon>
        <taxon>Nitrosomonas</taxon>
    </lineage>
</organism>
<evidence type="ECO:0000256" key="2">
    <source>
        <dbReference type="SAM" id="SignalP"/>
    </source>
</evidence>
<dbReference type="EMBL" id="CAJNAP010000009">
    <property type="protein sequence ID" value="CAE6499090.1"/>
    <property type="molecule type" value="Genomic_DNA"/>
</dbReference>